<evidence type="ECO:0000313" key="4">
    <source>
        <dbReference type="EMBL" id="RWR77748.1"/>
    </source>
</evidence>
<dbReference type="GO" id="GO:0032875">
    <property type="term" value="P:regulation of DNA endoreduplication"/>
    <property type="evidence" value="ECO:0007669"/>
    <property type="project" value="InterPro"/>
</dbReference>
<evidence type="ECO:0000256" key="3">
    <source>
        <dbReference type="SAM" id="MobiDB-lite"/>
    </source>
</evidence>
<keyword evidence="2" id="KW-0131">Cell cycle</keyword>
<name>A0A3S3NYL7_9MAGN</name>
<dbReference type="GO" id="GO:0004860">
    <property type="term" value="F:protein kinase inhibitor activity"/>
    <property type="evidence" value="ECO:0007669"/>
    <property type="project" value="UniProtKB-KW"/>
</dbReference>
<keyword evidence="5" id="KW-1185">Reference proteome</keyword>
<proteinExistence type="predicted"/>
<dbReference type="PANTHER" id="PTHR33142">
    <property type="entry name" value="CYCLIN-DEPENDENT PROTEIN KINASE INHIBITOR SMR13"/>
    <property type="match status" value="1"/>
</dbReference>
<dbReference type="GO" id="GO:0005634">
    <property type="term" value="C:nucleus"/>
    <property type="evidence" value="ECO:0007669"/>
    <property type="project" value="TreeGrafter"/>
</dbReference>
<dbReference type="OrthoDB" id="1840446at2759"/>
<dbReference type="AlphaFoldDB" id="A0A3S3NYL7"/>
<organism evidence="4 5">
    <name type="scientific">Cinnamomum micranthum f. kanehirae</name>
    <dbReference type="NCBI Taxonomy" id="337451"/>
    <lineage>
        <taxon>Eukaryota</taxon>
        <taxon>Viridiplantae</taxon>
        <taxon>Streptophyta</taxon>
        <taxon>Embryophyta</taxon>
        <taxon>Tracheophyta</taxon>
        <taxon>Spermatophyta</taxon>
        <taxon>Magnoliopsida</taxon>
        <taxon>Magnoliidae</taxon>
        <taxon>Laurales</taxon>
        <taxon>Lauraceae</taxon>
        <taxon>Cinnamomum</taxon>
    </lineage>
</organism>
<dbReference type="Proteomes" id="UP000283530">
    <property type="component" value="Unassembled WGS sequence"/>
</dbReference>
<sequence length="115" mass="12843">MAPADGKRIKTQYRRRLFRQNKTKKEPPQDNPCTASGSTSSPLTDAPLDVQDNISIGCSTPKAQRFRIPEPLSCPPAPKKRKVALHCSPDKSSIPFFNPPDLELFFFLAFRNISA</sequence>
<evidence type="ECO:0000256" key="2">
    <source>
        <dbReference type="ARBA" id="ARBA00023306"/>
    </source>
</evidence>
<comment type="caution">
    <text evidence="4">The sequence shown here is derived from an EMBL/GenBank/DDBJ whole genome shotgun (WGS) entry which is preliminary data.</text>
</comment>
<evidence type="ECO:0000313" key="5">
    <source>
        <dbReference type="Proteomes" id="UP000283530"/>
    </source>
</evidence>
<protein>
    <submittedName>
        <fullName evidence="4">Cyclin-dependent protein kinase inhibitor SMR9-like protein</fullName>
    </submittedName>
</protein>
<dbReference type="PANTHER" id="PTHR33142:SF8">
    <property type="entry name" value="CYCLIN-DEPENDENT PROTEIN KINASE INHIBITOR SMR9"/>
    <property type="match status" value="1"/>
</dbReference>
<keyword evidence="1" id="KW-0649">Protein kinase inhibitor</keyword>
<gene>
    <name evidence="4" type="ORF">CKAN_00624900</name>
</gene>
<feature type="compositionally biased region" description="Basic residues" evidence="3">
    <location>
        <begin position="9"/>
        <end position="22"/>
    </location>
</feature>
<feature type="compositionally biased region" description="Polar residues" evidence="3">
    <location>
        <begin position="31"/>
        <end position="43"/>
    </location>
</feature>
<evidence type="ECO:0000256" key="1">
    <source>
        <dbReference type="ARBA" id="ARBA00023013"/>
    </source>
</evidence>
<dbReference type="EMBL" id="QPKB01000002">
    <property type="protein sequence ID" value="RWR77748.1"/>
    <property type="molecule type" value="Genomic_DNA"/>
</dbReference>
<feature type="region of interest" description="Disordered" evidence="3">
    <location>
        <begin position="1"/>
        <end position="51"/>
    </location>
</feature>
<reference evidence="4 5" key="1">
    <citation type="journal article" date="2019" name="Nat. Plants">
        <title>Stout camphor tree genome fills gaps in understanding of flowering plant genome evolution.</title>
        <authorList>
            <person name="Chaw S.M."/>
            <person name="Liu Y.C."/>
            <person name="Wu Y.W."/>
            <person name="Wang H.Y."/>
            <person name="Lin C.I."/>
            <person name="Wu C.S."/>
            <person name="Ke H.M."/>
            <person name="Chang L.Y."/>
            <person name="Hsu C.Y."/>
            <person name="Yang H.T."/>
            <person name="Sudianto E."/>
            <person name="Hsu M.H."/>
            <person name="Wu K.P."/>
            <person name="Wang L.N."/>
            <person name="Leebens-Mack J.H."/>
            <person name="Tsai I.J."/>
        </authorList>
    </citation>
    <scope>NUCLEOTIDE SEQUENCE [LARGE SCALE GENOMIC DNA]</scope>
    <source>
        <strain evidence="5">cv. Chaw 1501</strain>
        <tissue evidence="4">Young leaves</tissue>
    </source>
</reference>
<accession>A0A3S3NYL7</accession>
<dbReference type="InterPro" id="IPR040389">
    <property type="entry name" value="SMR"/>
</dbReference>